<dbReference type="InterPro" id="IPR042099">
    <property type="entry name" value="ANL_N_sf"/>
</dbReference>
<evidence type="ECO:0000313" key="6">
    <source>
        <dbReference type="EMBL" id="GAA2512893.1"/>
    </source>
</evidence>
<dbReference type="Gene3D" id="3.30.300.30">
    <property type="match status" value="1"/>
</dbReference>
<dbReference type="RefSeq" id="WP_344167560.1">
    <property type="nucleotide sequence ID" value="NZ_BAAARY010000001.1"/>
</dbReference>
<name>A0ABP6ACK6_9ACTN</name>
<dbReference type="InterPro" id="IPR020806">
    <property type="entry name" value="PKS_PP-bd"/>
</dbReference>
<feature type="domain" description="Carrier" evidence="5">
    <location>
        <begin position="527"/>
        <end position="602"/>
    </location>
</feature>
<dbReference type="InterPro" id="IPR020845">
    <property type="entry name" value="AMP-binding_CS"/>
</dbReference>
<dbReference type="PANTHER" id="PTHR45527:SF1">
    <property type="entry name" value="FATTY ACID SYNTHASE"/>
    <property type="match status" value="1"/>
</dbReference>
<accession>A0ABP6ACK6</accession>
<keyword evidence="7" id="KW-1185">Reference proteome</keyword>
<sequence length="868" mass="89928">MNDQTSAVPAIPPLTAGPWDGSTLDRLADIAAAAPHRPALCAGGERVSYAELLRRAGRIAATVPAAPPGEPVATLVPQTVAGLVGIVGALTTGRPVALLDPMLPAERIALIAARAGARTCLTDPALRPLAEAAGLTAVHIDPAAGGPTAGEAGRTVPSPPAAAPTDPAFIVFTSGSTGRPKGVSVSHAMLANEAYGGRERLGVGPADRVALVLPVAFMAGLTVLAFGLLNGATVCPHDPRDGGVRTLPDWLDAAAPTTVHCTPSLLRSLLAVLDQGRRFPSVRLVTTCGEAVHARDVAALRPHLGDTATFTSWSGSSEIGHLAFLPIPAGAAMPDGIVPVGRPAPGKEVTVVGDDGAVLPAGATGEVVVTSAYLSGGYWGDPELTAARFRRLPDGRTVYRTGDLGRFDADGTLRLLGRLDSAVKIRGYLVEPAEVEAALLACPQVSEAAVVPVRRPDAPVALAGYVSVRPGAATPAPATLRRQLAERLPSWMTPATITVLAALPRNERGKLDRAALPPATPPADGPAPRDSWEALTADLWAQVLELDRAPVDADFLDLGGDSLTAEELLAAAQQRFGVALDAADLAAAPTVAGFAARLAAGARRRATHPTMTTLREGEGPAVWCFAGAGGLGFGFLPLARRLGDQPVVAFHAHGLERRGRPDWTVAAAARRHVRDLLRRQPDGPYVLVGHSLGGLIALAAAQLLRASGSQVALVALLDTYLPDQAGTMAYQGPSAADPAPAAGARRVGRWTGAVRALLGDDRRLWSHRLRLPLAGVAQFDGITQYGVFFQQGHLLTRLHRPRPWDGPALLLLAGDNPANQDRWSTVLTGPTELRRLDCDHPSILREPHVALVAEAIAGRLGAAAGAAR</sequence>
<dbReference type="InterPro" id="IPR029058">
    <property type="entry name" value="AB_hydrolase_fold"/>
</dbReference>
<dbReference type="Pfam" id="PF13193">
    <property type="entry name" value="AMP-binding_C"/>
    <property type="match status" value="1"/>
</dbReference>
<proteinExistence type="predicted"/>
<gene>
    <name evidence="6" type="ORF">GCM10010201_05450</name>
</gene>
<dbReference type="InterPro" id="IPR000873">
    <property type="entry name" value="AMP-dep_synth/lig_dom"/>
</dbReference>
<evidence type="ECO:0000259" key="5">
    <source>
        <dbReference type="PROSITE" id="PS50075"/>
    </source>
</evidence>
<evidence type="ECO:0000256" key="3">
    <source>
        <dbReference type="ARBA" id="ARBA00022553"/>
    </source>
</evidence>
<reference evidence="7" key="1">
    <citation type="journal article" date="2019" name="Int. J. Syst. Evol. Microbiol.">
        <title>The Global Catalogue of Microorganisms (GCM) 10K type strain sequencing project: providing services to taxonomists for standard genome sequencing and annotation.</title>
        <authorList>
            <consortium name="The Broad Institute Genomics Platform"/>
            <consortium name="The Broad Institute Genome Sequencing Center for Infectious Disease"/>
            <person name="Wu L."/>
            <person name="Ma J."/>
        </authorList>
    </citation>
    <scope>NUCLEOTIDE SEQUENCE [LARGE SCALE GENOMIC DNA]</scope>
    <source>
        <strain evidence="7">JCM 3367</strain>
    </source>
</reference>
<dbReference type="InterPro" id="IPR036736">
    <property type="entry name" value="ACP-like_sf"/>
</dbReference>
<comment type="cofactor">
    <cofactor evidence="1">
        <name>pantetheine 4'-phosphate</name>
        <dbReference type="ChEBI" id="CHEBI:47942"/>
    </cofactor>
</comment>
<dbReference type="InterPro" id="IPR001031">
    <property type="entry name" value="Thioesterase"/>
</dbReference>
<evidence type="ECO:0000256" key="1">
    <source>
        <dbReference type="ARBA" id="ARBA00001957"/>
    </source>
</evidence>
<evidence type="ECO:0000256" key="4">
    <source>
        <dbReference type="SAM" id="MobiDB-lite"/>
    </source>
</evidence>
<dbReference type="Pfam" id="PF00975">
    <property type="entry name" value="Thioesterase"/>
    <property type="match status" value="1"/>
</dbReference>
<dbReference type="EMBL" id="BAAARY010000001">
    <property type="protein sequence ID" value="GAA2512893.1"/>
    <property type="molecule type" value="Genomic_DNA"/>
</dbReference>
<dbReference type="Gene3D" id="3.40.50.12780">
    <property type="entry name" value="N-terminal domain of ligase-like"/>
    <property type="match status" value="1"/>
</dbReference>
<dbReference type="Proteomes" id="UP001499978">
    <property type="component" value="Unassembled WGS sequence"/>
</dbReference>
<feature type="region of interest" description="Disordered" evidence="4">
    <location>
        <begin position="510"/>
        <end position="530"/>
    </location>
</feature>
<dbReference type="PROSITE" id="PS50075">
    <property type="entry name" value="CARRIER"/>
    <property type="match status" value="1"/>
</dbReference>
<dbReference type="Pfam" id="PF00550">
    <property type="entry name" value="PP-binding"/>
    <property type="match status" value="1"/>
</dbReference>
<evidence type="ECO:0000313" key="7">
    <source>
        <dbReference type="Proteomes" id="UP001499978"/>
    </source>
</evidence>
<evidence type="ECO:0000256" key="2">
    <source>
        <dbReference type="ARBA" id="ARBA00022450"/>
    </source>
</evidence>
<dbReference type="Gene3D" id="1.10.1200.10">
    <property type="entry name" value="ACP-like"/>
    <property type="match status" value="1"/>
</dbReference>
<dbReference type="Gene3D" id="3.40.50.1820">
    <property type="entry name" value="alpha/beta hydrolase"/>
    <property type="match status" value="1"/>
</dbReference>
<dbReference type="InterPro" id="IPR020802">
    <property type="entry name" value="TesA-like"/>
</dbReference>
<keyword evidence="2" id="KW-0596">Phosphopantetheine</keyword>
<dbReference type="InterPro" id="IPR009081">
    <property type="entry name" value="PP-bd_ACP"/>
</dbReference>
<dbReference type="InterPro" id="IPR045851">
    <property type="entry name" value="AMP-bd_C_sf"/>
</dbReference>
<dbReference type="InterPro" id="IPR025110">
    <property type="entry name" value="AMP-bd_C"/>
</dbReference>
<dbReference type="SUPFAM" id="SSF56801">
    <property type="entry name" value="Acetyl-CoA synthetase-like"/>
    <property type="match status" value="1"/>
</dbReference>
<dbReference type="SMART" id="SM00823">
    <property type="entry name" value="PKS_PP"/>
    <property type="match status" value="1"/>
</dbReference>
<dbReference type="SUPFAM" id="SSF47336">
    <property type="entry name" value="ACP-like"/>
    <property type="match status" value="1"/>
</dbReference>
<dbReference type="SMART" id="SM00824">
    <property type="entry name" value="PKS_TE"/>
    <property type="match status" value="1"/>
</dbReference>
<organism evidence="6 7">
    <name type="scientific">Pilimelia columellifera subsp. columellifera</name>
    <dbReference type="NCBI Taxonomy" id="706583"/>
    <lineage>
        <taxon>Bacteria</taxon>
        <taxon>Bacillati</taxon>
        <taxon>Actinomycetota</taxon>
        <taxon>Actinomycetes</taxon>
        <taxon>Micromonosporales</taxon>
        <taxon>Micromonosporaceae</taxon>
        <taxon>Pilimelia</taxon>
    </lineage>
</organism>
<comment type="caution">
    <text evidence="6">The sequence shown here is derived from an EMBL/GenBank/DDBJ whole genome shotgun (WGS) entry which is preliminary data.</text>
</comment>
<dbReference type="PROSITE" id="PS00455">
    <property type="entry name" value="AMP_BINDING"/>
    <property type="match status" value="1"/>
</dbReference>
<dbReference type="SUPFAM" id="SSF53474">
    <property type="entry name" value="alpha/beta-Hydrolases"/>
    <property type="match status" value="1"/>
</dbReference>
<dbReference type="PANTHER" id="PTHR45527">
    <property type="entry name" value="NONRIBOSOMAL PEPTIDE SYNTHETASE"/>
    <property type="match status" value="1"/>
</dbReference>
<keyword evidence="3" id="KW-0597">Phosphoprotein</keyword>
<protein>
    <recommendedName>
        <fullName evidence="5">Carrier domain-containing protein</fullName>
    </recommendedName>
</protein>
<dbReference type="Pfam" id="PF00501">
    <property type="entry name" value="AMP-binding"/>
    <property type="match status" value="1"/>
</dbReference>